<comment type="caution">
    <text evidence="2">The sequence shown here is derived from an EMBL/GenBank/DDBJ whole genome shotgun (WGS) entry which is preliminary data.</text>
</comment>
<dbReference type="InterPro" id="IPR001387">
    <property type="entry name" value="Cro/C1-type_HTH"/>
</dbReference>
<evidence type="ECO:0000259" key="1">
    <source>
        <dbReference type="SMART" id="SM00530"/>
    </source>
</evidence>
<evidence type="ECO:0000313" key="2">
    <source>
        <dbReference type="EMBL" id="GAA4600959.1"/>
    </source>
</evidence>
<dbReference type="Gene3D" id="3.30.450.180">
    <property type="match status" value="1"/>
</dbReference>
<keyword evidence="3" id="KW-1185">Reference proteome</keyword>
<reference evidence="3" key="1">
    <citation type="journal article" date="2019" name="Int. J. Syst. Evol. Microbiol.">
        <title>The Global Catalogue of Microorganisms (GCM) 10K type strain sequencing project: providing services to taxonomists for standard genome sequencing and annotation.</title>
        <authorList>
            <consortium name="The Broad Institute Genomics Platform"/>
            <consortium name="The Broad Institute Genome Sequencing Center for Infectious Disease"/>
            <person name="Wu L."/>
            <person name="Ma J."/>
        </authorList>
    </citation>
    <scope>NUCLEOTIDE SEQUENCE [LARGE SCALE GENOMIC DNA]</scope>
    <source>
        <strain evidence="3">JCM 17938</strain>
    </source>
</reference>
<dbReference type="Pfam" id="PF13560">
    <property type="entry name" value="HTH_31"/>
    <property type="match status" value="1"/>
</dbReference>
<protein>
    <submittedName>
        <fullName evidence="2">Helix-turn-helix transcriptional regulator</fullName>
    </submittedName>
</protein>
<dbReference type="Pfam" id="PF17765">
    <property type="entry name" value="MLTR_LBD"/>
    <property type="match status" value="1"/>
</dbReference>
<evidence type="ECO:0000313" key="3">
    <source>
        <dbReference type="Proteomes" id="UP001500212"/>
    </source>
</evidence>
<dbReference type="SUPFAM" id="SSF47413">
    <property type="entry name" value="lambda repressor-like DNA-binding domains"/>
    <property type="match status" value="1"/>
</dbReference>
<proteinExistence type="predicted"/>
<dbReference type="EMBL" id="BAABHJ010000001">
    <property type="protein sequence ID" value="GAA4600959.1"/>
    <property type="molecule type" value="Genomic_DNA"/>
</dbReference>
<sequence length="269" mass="29709">MSTDPIRRELGGFLRAVREHTAPADVGLSPGARRRTPGLRREEVATLSGVSIAWYTWLEQGRVTVSRQVLDSVCRVLRMDARARRHALELAGFHGETAPSAGLDDLRRLIDAWPTTPALLLDQRLDITGWNSAYRDVVLDPSSVASERRNLLLVLVGELRDAIADWPRLVRGMYGQFRSGTDRLPDDPRVGDIRRLLAAERPDLAHWWQCRSVSDFAPTTLKIRGVSMTLSLLRPVASADAFVLTHTPADGSAQTRLVAGADSTSRSAM</sequence>
<dbReference type="PANTHER" id="PTHR35010">
    <property type="entry name" value="BLL4672 PROTEIN-RELATED"/>
    <property type="match status" value="1"/>
</dbReference>
<dbReference type="InterPro" id="IPR010982">
    <property type="entry name" value="Lambda_DNA-bd_dom_sf"/>
</dbReference>
<dbReference type="SMART" id="SM00530">
    <property type="entry name" value="HTH_XRE"/>
    <property type="match status" value="1"/>
</dbReference>
<dbReference type="PANTHER" id="PTHR35010:SF2">
    <property type="entry name" value="BLL4672 PROTEIN"/>
    <property type="match status" value="1"/>
</dbReference>
<gene>
    <name evidence="2" type="ORF">GCM10023195_01800</name>
</gene>
<dbReference type="Proteomes" id="UP001500212">
    <property type="component" value="Unassembled WGS sequence"/>
</dbReference>
<dbReference type="CDD" id="cd00093">
    <property type="entry name" value="HTH_XRE"/>
    <property type="match status" value="1"/>
</dbReference>
<name>A0ABP8TBG4_9ACTN</name>
<feature type="domain" description="HTH cro/C1-type" evidence="1">
    <location>
        <begin position="13"/>
        <end position="84"/>
    </location>
</feature>
<dbReference type="Gene3D" id="1.10.260.40">
    <property type="entry name" value="lambda repressor-like DNA-binding domains"/>
    <property type="match status" value="1"/>
</dbReference>
<organism evidence="2 3">
    <name type="scientific">Actinoallomurus liliacearum</name>
    <dbReference type="NCBI Taxonomy" id="1080073"/>
    <lineage>
        <taxon>Bacteria</taxon>
        <taxon>Bacillati</taxon>
        <taxon>Actinomycetota</taxon>
        <taxon>Actinomycetes</taxon>
        <taxon>Streptosporangiales</taxon>
        <taxon>Thermomonosporaceae</taxon>
        <taxon>Actinoallomurus</taxon>
    </lineage>
</organism>
<accession>A0ABP8TBG4</accession>
<dbReference type="InterPro" id="IPR041413">
    <property type="entry name" value="MLTR_LBD"/>
</dbReference>
<dbReference type="RefSeq" id="WP_345346528.1">
    <property type="nucleotide sequence ID" value="NZ_BAABHJ010000001.1"/>
</dbReference>